<feature type="region of interest" description="Disordered" evidence="1">
    <location>
        <begin position="1"/>
        <end position="38"/>
    </location>
</feature>
<dbReference type="AlphaFoldDB" id="A0AAV7RR75"/>
<sequence>MNCPPFIQASSSTVHKHRQSPLTKAHRHRPSPSHRHRKSLVSAVYNSDRAPCFAPSLPPHLVTVSPPLLGARDPRFRRAQLPPLLAASPRAAGGRRLGGPLHLDRRSLLRVFGYRGAAAGTPLATDEATDEAVPGQHYRK</sequence>
<name>A0AAV7RR75_PLEWA</name>
<evidence type="ECO:0000256" key="1">
    <source>
        <dbReference type="SAM" id="MobiDB-lite"/>
    </source>
</evidence>
<comment type="caution">
    <text evidence="2">The sequence shown here is derived from an EMBL/GenBank/DDBJ whole genome shotgun (WGS) entry which is preliminary data.</text>
</comment>
<evidence type="ECO:0000313" key="3">
    <source>
        <dbReference type="Proteomes" id="UP001066276"/>
    </source>
</evidence>
<feature type="compositionally biased region" description="Basic residues" evidence="1">
    <location>
        <begin position="14"/>
        <end position="38"/>
    </location>
</feature>
<protein>
    <submittedName>
        <fullName evidence="2">Uncharacterized protein</fullName>
    </submittedName>
</protein>
<dbReference type="EMBL" id="JANPWB010000009">
    <property type="protein sequence ID" value="KAJ1153393.1"/>
    <property type="molecule type" value="Genomic_DNA"/>
</dbReference>
<accession>A0AAV7RR75</accession>
<dbReference type="Proteomes" id="UP001066276">
    <property type="component" value="Chromosome 5"/>
</dbReference>
<keyword evidence="3" id="KW-1185">Reference proteome</keyword>
<proteinExistence type="predicted"/>
<gene>
    <name evidence="2" type="ORF">NDU88_006154</name>
</gene>
<reference evidence="2" key="1">
    <citation type="journal article" date="2022" name="bioRxiv">
        <title>Sequencing and chromosome-scale assembly of the giantPleurodeles waltlgenome.</title>
        <authorList>
            <person name="Brown T."/>
            <person name="Elewa A."/>
            <person name="Iarovenko S."/>
            <person name="Subramanian E."/>
            <person name="Araus A.J."/>
            <person name="Petzold A."/>
            <person name="Susuki M."/>
            <person name="Suzuki K.-i.T."/>
            <person name="Hayashi T."/>
            <person name="Toyoda A."/>
            <person name="Oliveira C."/>
            <person name="Osipova E."/>
            <person name="Leigh N.D."/>
            <person name="Simon A."/>
            <person name="Yun M.H."/>
        </authorList>
    </citation>
    <scope>NUCLEOTIDE SEQUENCE</scope>
    <source>
        <strain evidence="2">20211129_DDA</strain>
        <tissue evidence="2">Liver</tissue>
    </source>
</reference>
<organism evidence="2 3">
    <name type="scientific">Pleurodeles waltl</name>
    <name type="common">Iberian ribbed newt</name>
    <dbReference type="NCBI Taxonomy" id="8319"/>
    <lineage>
        <taxon>Eukaryota</taxon>
        <taxon>Metazoa</taxon>
        <taxon>Chordata</taxon>
        <taxon>Craniata</taxon>
        <taxon>Vertebrata</taxon>
        <taxon>Euteleostomi</taxon>
        <taxon>Amphibia</taxon>
        <taxon>Batrachia</taxon>
        <taxon>Caudata</taxon>
        <taxon>Salamandroidea</taxon>
        <taxon>Salamandridae</taxon>
        <taxon>Pleurodelinae</taxon>
        <taxon>Pleurodeles</taxon>
    </lineage>
</organism>
<evidence type="ECO:0000313" key="2">
    <source>
        <dbReference type="EMBL" id="KAJ1153393.1"/>
    </source>
</evidence>